<gene>
    <name evidence="1" type="ORF">N301_14186</name>
</gene>
<accession>A0A0A0AS45</accession>
<evidence type="ECO:0000313" key="2">
    <source>
        <dbReference type="Proteomes" id="UP000053858"/>
    </source>
</evidence>
<keyword evidence="2" id="KW-1185">Reference proteome</keyword>
<feature type="non-terminal residue" evidence="1">
    <location>
        <position position="53"/>
    </location>
</feature>
<proteinExistence type="predicted"/>
<dbReference type="EMBL" id="KL872517">
    <property type="protein sequence ID" value="KGL95890.1"/>
    <property type="molecule type" value="Genomic_DNA"/>
</dbReference>
<name>A0A0A0AS45_CHAVO</name>
<protein>
    <submittedName>
        <fullName evidence="1">Uncharacterized protein</fullName>
    </submittedName>
</protein>
<dbReference type="Gene3D" id="1.10.287.210">
    <property type="match status" value="1"/>
</dbReference>
<dbReference type="AlphaFoldDB" id="A0A0A0AS45"/>
<dbReference type="Proteomes" id="UP000053858">
    <property type="component" value="Unassembled WGS sequence"/>
</dbReference>
<reference evidence="2" key="1">
    <citation type="journal article" date="2014" name="Science">
        <title>Comparative genomics reveals insights into avian genome evolution and adaptation.</title>
        <authorList>
            <consortium name="Avian Genome Consortium"/>
            <person name="Zhang G."/>
            <person name="Li C."/>
            <person name="Li Q."/>
            <person name="Li B."/>
            <person name="Larkin D.M."/>
            <person name="Lee C."/>
            <person name="Storz J.F."/>
            <person name="Antunes A."/>
            <person name="Greenwold M.J."/>
            <person name="Meredith R.W."/>
            <person name="Odeen A."/>
            <person name="Cui J."/>
            <person name="Zhou Q."/>
            <person name="Xu L."/>
            <person name="Pan H."/>
            <person name="Wang Z."/>
            <person name="Jin L."/>
            <person name="Zhang P."/>
            <person name="Hu H."/>
            <person name="Yang W."/>
            <person name="Hu J."/>
            <person name="Xiao J."/>
            <person name="Yang Z."/>
            <person name="Liu Y."/>
            <person name="Xie Q."/>
            <person name="Yu H."/>
            <person name="Lian J."/>
            <person name="Wen P."/>
            <person name="Zhang F."/>
            <person name="Li H."/>
            <person name="Zeng Y."/>
            <person name="Xiong Z."/>
            <person name="Liu S."/>
            <person name="Zhou L."/>
            <person name="Huang Z."/>
            <person name="An N."/>
            <person name="Wang J."/>
            <person name="Zheng Q."/>
            <person name="Xiong Y."/>
            <person name="Wang G."/>
            <person name="Wang B."/>
            <person name="Wang J."/>
            <person name="Fan Y."/>
            <person name="da Fonseca R.R."/>
            <person name="Alfaro-Nunez A."/>
            <person name="Schubert M."/>
            <person name="Orlando L."/>
            <person name="Mourier T."/>
            <person name="Howard J.T."/>
            <person name="Ganapathy G."/>
            <person name="Pfenning A."/>
            <person name="Whitney O."/>
            <person name="Rivas M.V."/>
            <person name="Hara E."/>
            <person name="Smith J."/>
            <person name="Farre M."/>
            <person name="Narayan J."/>
            <person name="Slavov G."/>
            <person name="Romanov M.N."/>
            <person name="Borges R."/>
            <person name="Machado J.P."/>
            <person name="Khan I."/>
            <person name="Springer M.S."/>
            <person name="Gatesy J."/>
            <person name="Hoffmann F.G."/>
            <person name="Opazo J.C."/>
            <person name="Hastad O."/>
            <person name="Sawyer R.H."/>
            <person name="Kim H."/>
            <person name="Kim K.W."/>
            <person name="Kim H.J."/>
            <person name="Cho S."/>
            <person name="Li N."/>
            <person name="Huang Y."/>
            <person name="Bruford M.W."/>
            <person name="Zhan X."/>
            <person name="Dixon A."/>
            <person name="Bertelsen M.F."/>
            <person name="Derryberry E."/>
            <person name="Warren W."/>
            <person name="Wilson R.K."/>
            <person name="Li S."/>
            <person name="Ray D.A."/>
            <person name="Green R.E."/>
            <person name="O'Brien S.J."/>
            <person name="Griffin D."/>
            <person name="Johnson W.E."/>
            <person name="Haussler D."/>
            <person name="Ryder O.A."/>
            <person name="Willerslev E."/>
            <person name="Graves G.R."/>
            <person name="Alstrom P."/>
            <person name="Fjeldsa J."/>
            <person name="Mindell D.P."/>
            <person name="Edwards S.V."/>
            <person name="Braun E.L."/>
            <person name="Rahbek C."/>
            <person name="Burt D.W."/>
            <person name="Houde P."/>
            <person name="Zhang Y."/>
            <person name="Yang H."/>
            <person name="Wang J."/>
            <person name="Jarvis E.D."/>
            <person name="Gilbert M.T."/>
            <person name="Wang J."/>
        </authorList>
    </citation>
    <scope>NUCLEOTIDE SEQUENCE [LARGE SCALE GENOMIC DNA]</scope>
</reference>
<dbReference type="SUPFAM" id="SSF58069">
    <property type="entry name" value="Virus ectodomain"/>
    <property type="match status" value="1"/>
</dbReference>
<feature type="non-terminal residue" evidence="1">
    <location>
        <position position="1"/>
    </location>
</feature>
<sequence length="53" mass="6026">AAIDFLLLAHGHGCQDFDGMCCMNLTDHSQSIHASIQKLMEQTRRLQKDDSFF</sequence>
<evidence type="ECO:0000313" key="1">
    <source>
        <dbReference type="EMBL" id="KGL95890.1"/>
    </source>
</evidence>
<organism evidence="1 2">
    <name type="scientific">Charadrius vociferus</name>
    <name type="common">Killdeer</name>
    <name type="synonym">Aegialitis vocifera</name>
    <dbReference type="NCBI Taxonomy" id="50402"/>
    <lineage>
        <taxon>Eukaryota</taxon>
        <taxon>Metazoa</taxon>
        <taxon>Chordata</taxon>
        <taxon>Craniata</taxon>
        <taxon>Vertebrata</taxon>
        <taxon>Euteleostomi</taxon>
        <taxon>Archelosauria</taxon>
        <taxon>Archosauria</taxon>
        <taxon>Dinosauria</taxon>
        <taxon>Saurischia</taxon>
        <taxon>Theropoda</taxon>
        <taxon>Coelurosauria</taxon>
        <taxon>Aves</taxon>
        <taxon>Neognathae</taxon>
        <taxon>Neoaves</taxon>
        <taxon>Charadriiformes</taxon>
        <taxon>Charadriidae</taxon>
        <taxon>Charadrius</taxon>
    </lineage>
</organism>